<dbReference type="Gene3D" id="3.40.30.120">
    <property type="match status" value="1"/>
</dbReference>
<keyword evidence="5" id="KW-1185">Reference proteome</keyword>
<name>A0A366IE60_9MICO</name>
<dbReference type="Pfam" id="PF01494">
    <property type="entry name" value="FAD_binding_3"/>
    <property type="match status" value="1"/>
</dbReference>
<proteinExistence type="predicted"/>
<dbReference type="GO" id="GO:0071949">
    <property type="term" value="F:FAD binding"/>
    <property type="evidence" value="ECO:0007669"/>
    <property type="project" value="InterPro"/>
</dbReference>
<dbReference type="InterPro" id="IPR050641">
    <property type="entry name" value="RIFMO-like"/>
</dbReference>
<evidence type="ECO:0000313" key="4">
    <source>
        <dbReference type="EMBL" id="RBP69364.1"/>
    </source>
</evidence>
<dbReference type="PANTHER" id="PTHR43004">
    <property type="entry name" value="TRK SYSTEM POTASSIUM UPTAKE PROTEIN"/>
    <property type="match status" value="1"/>
</dbReference>
<keyword evidence="1" id="KW-0285">Flavoprotein</keyword>
<dbReference type="NCBIfam" id="NF004780">
    <property type="entry name" value="PRK06126.1"/>
    <property type="match status" value="1"/>
</dbReference>
<dbReference type="Gene3D" id="3.50.50.60">
    <property type="entry name" value="FAD/NAD(P)-binding domain"/>
    <property type="match status" value="1"/>
</dbReference>
<keyword evidence="2" id="KW-0274">FAD</keyword>
<evidence type="ECO:0000256" key="2">
    <source>
        <dbReference type="ARBA" id="ARBA00022827"/>
    </source>
</evidence>
<dbReference type="PANTHER" id="PTHR43004:SF21">
    <property type="entry name" value="FAD-BINDING DOMAIN-CONTAINING PROTEIN-RELATED"/>
    <property type="match status" value="1"/>
</dbReference>
<dbReference type="AlphaFoldDB" id="A0A366IE60"/>
<accession>A0A366IE60</accession>
<evidence type="ECO:0000256" key="1">
    <source>
        <dbReference type="ARBA" id="ARBA00022630"/>
    </source>
</evidence>
<dbReference type="InterPro" id="IPR036188">
    <property type="entry name" value="FAD/NAD-bd_sf"/>
</dbReference>
<dbReference type="Proteomes" id="UP000253509">
    <property type="component" value="Unassembled WGS sequence"/>
</dbReference>
<dbReference type="SUPFAM" id="SSF51905">
    <property type="entry name" value="FAD/NAD(P)-binding domain"/>
    <property type="match status" value="1"/>
</dbReference>
<dbReference type="GO" id="GO:0016709">
    <property type="term" value="F:oxidoreductase activity, acting on paired donors, with incorporation or reduction of molecular oxygen, NAD(P)H as one donor, and incorporation of one atom of oxygen"/>
    <property type="evidence" value="ECO:0007669"/>
    <property type="project" value="UniProtKB-ARBA"/>
</dbReference>
<dbReference type="Gene3D" id="3.30.9.10">
    <property type="entry name" value="D-Amino Acid Oxidase, subunit A, domain 2"/>
    <property type="match status" value="1"/>
</dbReference>
<gene>
    <name evidence="4" type="ORF">DFO65_11362</name>
</gene>
<reference evidence="4 5" key="1">
    <citation type="submission" date="2018-06" db="EMBL/GenBank/DDBJ databases">
        <title>Freshwater and sediment microbial communities from various areas in North America, analyzing microbe dynamics in response to fracking.</title>
        <authorList>
            <person name="Lamendella R."/>
        </authorList>
    </citation>
    <scope>NUCLEOTIDE SEQUENCE [LARGE SCALE GENOMIC DNA]</scope>
    <source>
        <strain evidence="4 5">3b_TX</strain>
    </source>
</reference>
<dbReference type="RefSeq" id="WP_113905297.1">
    <property type="nucleotide sequence ID" value="NZ_QNSB01000013.1"/>
</dbReference>
<evidence type="ECO:0000313" key="5">
    <source>
        <dbReference type="Proteomes" id="UP000253509"/>
    </source>
</evidence>
<sequence length="579" mass="61038">MTLMHSIAAVPGSATVAIAGGGPSGMYLALRLAQHGIDSVIVEPRTEVDLLRPRAKTTNARTMTLLRGLGLADAVRSAAALDVSYSQDVIFCTGLTGHELRRFHGAFQLVDGDYELQPECGQQIPQPEVELVLREAVAAFEHITFVTGVRATGVDRETSRLLLEAVPDARGPGTASAGTISARWIVGADGGASRVRRSLGISLQGASAPRPNFNVVFTSTSLRERVTLDPAVQWWVVGEEVSGMIGELDRTGTWWAILQGCDPIEDPVEVAAALRALAGVGEDVDIEVLATDSWTARMLLADSYGGAESERTVFLVGDAAHLNPPWGGHGFNTCVSDAENLAWKLIAVAQGWAEPELLDSYEEERRPVAARMIADAAANGKALAYDFITANMTEDTPDGAAARARVREALEVKTSEFHSEGLVVGYEYAGTSRVQPGPVPFVDPVEYRPQALPGCLLPHFTRADGTSAYDSAGAVTFTLYTLTAVESEVTALLTLAERHSIPLRHVRLGGSDARTARALWSASAVLVRPDHHITAVAGEGEGDAVGGAAVAGEHGGAASLAAFGPALLTACGLDPEEAR</sequence>
<evidence type="ECO:0000259" key="3">
    <source>
        <dbReference type="Pfam" id="PF01494"/>
    </source>
</evidence>
<dbReference type="EMBL" id="QNSB01000013">
    <property type="protein sequence ID" value="RBP69364.1"/>
    <property type="molecule type" value="Genomic_DNA"/>
</dbReference>
<protein>
    <submittedName>
        <fullName evidence="4">2-polyprenyl-6-methoxyphenol hydroxylase-like FAD-dependent oxidoreductase</fullName>
    </submittedName>
</protein>
<organism evidence="4 5">
    <name type="scientific">Brevibacterium celere</name>
    <dbReference type="NCBI Taxonomy" id="225845"/>
    <lineage>
        <taxon>Bacteria</taxon>
        <taxon>Bacillati</taxon>
        <taxon>Actinomycetota</taxon>
        <taxon>Actinomycetes</taxon>
        <taxon>Micrococcales</taxon>
        <taxon>Brevibacteriaceae</taxon>
        <taxon>Brevibacterium</taxon>
    </lineage>
</organism>
<comment type="caution">
    <text evidence="4">The sequence shown here is derived from an EMBL/GenBank/DDBJ whole genome shotgun (WGS) entry which is preliminary data.</text>
</comment>
<dbReference type="InterPro" id="IPR002938">
    <property type="entry name" value="FAD-bd"/>
</dbReference>
<dbReference type="PRINTS" id="PR00420">
    <property type="entry name" value="RNGMNOXGNASE"/>
</dbReference>
<feature type="domain" description="FAD-binding" evidence="3">
    <location>
        <begin position="14"/>
        <end position="374"/>
    </location>
</feature>